<protein>
    <submittedName>
        <fullName evidence="2">Uncharacterized protein</fullName>
    </submittedName>
</protein>
<accession>A0A5B0R079</accession>
<proteinExistence type="predicted"/>
<feature type="region of interest" description="Disordered" evidence="1">
    <location>
        <begin position="20"/>
        <end position="43"/>
    </location>
</feature>
<keyword evidence="3" id="KW-1185">Reference proteome</keyword>
<dbReference type="EMBL" id="VSWC01000001">
    <property type="protein sequence ID" value="KAA1118789.1"/>
    <property type="molecule type" value="Genomic_DNA"/>
</dbReference>
<evidence type="ECO:0000313" key="2">
    <source>
        <dbReference type="EMBL" id="KAA1118789.1"/>
    </source>
</evidence>
<organism evidence="2 3">
    <name type="scientific">Puccinia graminis f. sp. tritici</name>
    <dbReference type="NCBI Taxonomy" id="56615"/>
    <lineage>
        <taxon>Eukaryota</taxon>
        <taxon>Fungi</taxon>
        <taxon>Dikarya</taxon>
        <taxon>Basidiomycota</taxon>
        <taxon>Pucciniomycotina</taxon>
        <taxon>Pucciniomycetes</taxon>
        <taxon>Pucciniales</taxon>
        <taxon>Pucciniaceae</taxon>
        <taxon>Puccinia</taxon>
    </lineage>
</organism>
<evidence type="ECO:0000313" key="3">
    <source>
        <dbReference type="Proteomes" id="UP000324748"/>
    </source>
</evidence>
<dbReference type="AlphaFoldDB" id="A0A5B0R079"/>
<comment type="caution">
    <text evidence="2">The sequence shown here is derived from an EMBL/GenBank/DDBJ whole genome shotgun (WGS) entry which is preliminary data.</text>
</comment>
<name>A0A5B0R079_PUCGR</name>
<dbReference type="Proteomes" id="UP000324748">
    <property type="component" value="Unassembled WGS sequence"/>
</dbReference>
<sequence length="63" mass="6762">MIVSSRAWNSLCRLCTPSAPSRLSRSTTKEMIPPPPSRHSSLDHRPPGFVCGCFTSTGISCVG</sequence>
<reference evidence="2 3" key="1">
    <citation type="submission" date="2019-05" db="EMBL/GenBank/DDBJ databases">
        <title>Emergence of the Ug99 lineage of the wheat stem rust pathogen through somatic hybridization.</title>
        <authorList>
            <person name="Li F."/>
            <person name="Upadhyaya N.M."/>
            <person name="Sperschneider J."/>
            <person name="Matny O."/>
            <person name="Nguyen-Phuc H."/>
            <person name="Mago R."/>
            <person name="Raley C."/>
            <person name="Miller M.E."/>
            <person name="Silverstein K.A.T."/>
            <person name="Henningsen E."/>
            <person name="Hirsch C.D."/>
            <person name="Visser B."/>
            <person name="Pretorius Z.A."/>
            <person name="Steffenson B.J."/>
            <person name="Schwessinger B."/>
            <person name="Dodds P.N."/>
            <person name="Figueroa M."/>
        </authorList>
    </citation>
    <scope>NUCLEOTIDE SEQUENCE [LARGE SCALE GENOMIC DNA]</scope>
    <source>
        <strain evidence="2">21-0</strain>
    </source>
</reference>
<gene>
    <name evidence="2" type="ORF">PGT21_005983</name>
</gene>
<evidence type="ECO:0000256" key="1">
    <source>
        <dbReference type="SAM" id="MobiDB-lite"/>
    </source>
</evidence>